<reference evidence="1" key="2">
    <citation type="journal article" date="2015" name="Fish Shellfish Immunol.">
        <title>Early steps in the European eel (Anguilla anguilla)-Vibrio vulnificus interaction in the gills: Role of the RtxA13 toxin.</title>
        <authorList>
            <person name="Callol A."/>
            <person name="Pajuelo D."/>
            <person name="Ebbesson L."/>
            <person name="Teles M."/>
            <person name="MacKenzie S."/>
            <person name="Amaro C."/>
        </authorList>
    </citation>
    <scope>NUCLEOTIDE SEQUENCE</scope>
</reference>
<sequence>MLIWQIYLINEIACFKRLQ</sequence>
<dbReference type="EMBL" id="GBXM01106805">
    <property type="protein sequence ID" value="JAH01772.1"/>
    <property type="molecule type" value="Transcribed_RNA"/>
</dbReference>
<dbReference type="AlphaFoldDB" id="A0A0E9PBZ2"/>
<name>A0A0E9PBZ2_ANGAN</name>
<accession>A0A0E9PBZ2</accession>
<reference evidence="1" key="1">
    <citation type="submission" date="2014-11" db="EMBL/GenBank/DDBJ databases">
        <authorList>
            <person name="Amaro Gonzalez C."/>
        </authorList>
    </citation>
    <scope>NUCLEOTIDE SEQUENCE</scope>
</reference>
<protein>
    <submittedName>
        <fullName evidence="1">Uncharacterized protein</fullName>
    </submittedName>
</protein>
<organism evidence="1">
    <name type="scientific">Anguilla anguilla</name>
    <name type="common">European freshwater eel</name>
    <name type="synonym">Muraena anguilla</name>
    <dbReference type="NCBI Taxonomy" id="7936"/>
    <lineage>
        <taxon>Eukaryota</taxon>
        <taxon>Metazoa</taxon>
        <taxon>Chordata</taxon>
        <taxon>Craniata</taxon>
        <taxon>Vertebrata</taxon>
        <taxon>Euteleostomi</taxon>
        <taxon>Actinopterygii</taxon>
        <taxon>Neopterygii</taxon>
        <taxon>Teleostei</taxon>
        <taxon>Anguilliformes</taxon>
        <taxon>Anguillidae</taxon>
        <taxon>Anguilla</taxon>
    </lineage>
</organism>
<proteinExistence type="predicted"/>
<evidence type="ECO:0000313" key="1">
    <source>
        <dbReference type="EMBL" id="JAH01772.1"/>
    </source>
</evidence>